<dbReference type="EMBL" id="BSDI01000062">
    <property type="protein sequence ID" value="GLI02444.1"/>
    <property type="molecule type" value="Genomic_DNA"/>
</dbReference>
<evidence type="ECO:0000256" key="1">
    <source>
        <dbReference type="SAM" id="MobiDB-lite"/>
    </source>
</evidence>
<dbReference type="RefSeq" id="WP_281903942.1">
    <property type="nucleotide sequence ID" value="NZ_BSDI01000062.1"/>
</dbReference>
<dbReference type="Proteomes" id="UP001144280">
    <property type="component" value="Unassembled WGS sequence"/>
</dbReference>
<protein>
    <submittedName>
        <fullName evidence="2">Uncharacterized protein</fullName>
    </submittedName>
</protein>
<reference evidence="2" key="1">
    <citation type="submission" date="2022-12" db="EMBL/GenBank/DDBJ databases">
        <title>New Phytohabitans aurantiacus sp. RD004123 nov., an actinomycete isolated from soil.</title>
        <authorList>
            <person name="Triningsih D.W."/>
            <person name="Harunari E."/>
            <person name="Igarashi Y."/>
        </authorList>
    </citation>
    <scope>NUCLEOTIDE SEQUENCE</scope>
    <source>
        <strain evidence="2">RD004123</strain>
    </source>
</reference>
<evidence type="ECO:0000313" key="2">
    <source>
        <dbReference type="EMBL" id="GLI02444.1"/>
    </source>
</evidence>
<name>A0ABQ5R6Q9_9ACTN</name>
<keyword evidence="3" id="KW-1185">Reference proteome</keyword>
<organism evidence="2 3">
    <name type="scientific">Phytohabitans aurantiacus</name>
    <dbReference type="NCBI Taxonomy" id="3016789"/>
    <lineage>
        <taxon>Bacteria</taxon>
        <taxon>Bacillati</taxon>
        <taxon>Actinomycetota</taxon>
        <taxon>Actinomycetes</taxon>
        <taxon>Micromonosporales</taxon>
        <taxon>Micromonosporaceae</taxon>
    </lineage>
</organism>
<feature type="region of interest" description="Disordered" evidence="1">
    <location>
        <begin position="135"/>
        <end position="177"/>
    </location>
</feature>
<gene>
    <name evidence="2" type="ORF">Pa4123_77220</name>
</gene>
<comment type="caution">
    <text evidence="2">The sequence shown here is derived from an EMBL/GenBank/DDBJ whole genome shotgun (WGS) entry which is preliminary data.</text>
</comment>
<proteinExistence type="predicted"/>
<feature type="compositionally biased region" description="Polar residues" evidence="1">
    <location>
        <begin position="144"/>
        <end position="165"/>
    </location>
</feature>
<sequence length="177" mass="18847">MFTYKVSLPAHTIQAVVHMDVENEYLVRAGPTPTSQTVRDVAIETRDIQDGSNRTQKVVDVTSWLGQAKTVYLRFGDSQPTNAWGASLARLTVQYTRANGTAASTVMDMTSTATTFGAAAAADCARRRRLINRPGRGATAAHLASSSDLGTSSRTRGAVDSSANTAAPPPRHALKLD</sequence>
<accession>A0ABQ5R6Q9</accession>
<evidence type="ECO:0000313" key="3">
    <source>
        <dbReference type="Proteomes" id="UP001144280"/>
    </source>
</evidence>